<gene>
    <name evidence="3" type="ORF">CLEI1391_LOCUS8455</name>
</gene>
<feature type="compositionally biased region" description="Low complexity" evidence="1">
    <location>
        <begin position="52"/>
        <end position="63"/>
    </location>
</feature>
<name>A0A7S0RJ44_9CHLO</name>
<evidence type="ECO:0000313" key="3">
    <source>
        <dbReference type="EMBL" id="CAD8678292.1"/>
    </source>
</evidence>
<protein>
    <submittedName>
        <fullName evidence="3">Uncharacterized protein</fullName>
    </submittedName>
</protein>
<dbReference type="AlphaFoldDB" id="A0A7S0RJ44"/>
<dbReference type="PANTHER" id="PTHR37385">
    <property type="entry name" value="PROTEIN LOW PSII ACCUMULATION 2, CHLOROPLASTIC"/>
    <property type="match status" value="1"/>
</dbReference>
<feature type="region of interest" description="Disordered" evidence="1">
    <location>
        <begin position="43"/>
        <end position="63"/>
    </location>
</feature>
<feature type="transmembrane region" description="Helical" evidence="2">
    <location>
        <begin position="148"/>
        <end position="169"/>
    </location>
</feature>
<dbReference type="InterPro" id="IPR038789">
    <property type="entry name" value="LPA2-like"/>
</dbReference>
<accession>A0A7S0RJ44</accession>
<dbReference type="EMBL" id="HBFB01014936">
    <property type="protein sequence ID" value="CAD8678292.1"/>
    <property type="molecule type" value="Transcribed_RNA"/>
</dbReference>
<keyword evidence="2" id="KW-1133">Transmembrane helix</keyword>
<evidence type="ECO:0000256" key="1">
    <source>
        <dbReference type="SAM" id="MobiDB-lite"/>
    </source>
</evidence>
<keyword evidence="2" id="KW-0812">Transmembrane</keyword>
<proteinExistence type="predicted"/>
<feature type="transmembrane region" description="Helical" evidence="2">
    <location>
        <begin position="116"/>
        <end position="136"/>
    </location>
</feature>
<dbReference type="PANTHER" id="PTHR37385:SF2">
    <property type="entry name" value="PROTEIN LPA2"/>
    <property type="match status" value="1"/>
</dbReference>
<keyword evidence="2" id="KW-0472">Membrane</keyword>
<organism evidence="3">
    <name type="scientific">Chlamydomonas leiostraca</name>
    <dbReference type="NCBI Taxonomy" id="1034604"/>
    <lineage>
        <taxon>Eukaryota</taxon>
        <taxon>Viridiplantae</taxon>
        <taxon>Chlorophyta</taxon>
        <taxon>core chlorophytes</taxon>
        <taxon>Chlorophyceae</taxon>
        <taxon>CS clade</taxon>
        <taxon>Chlamydomonadales</taxon>
        <taxon>Chlamydomonadaceae</taxon>
        <taxon>Chlamydomonas</taxon>
    </lineage>
</organism>
<sequence>MSALLQHRILPGRAAVPAVARPLPSCSGRVFLPYSNKGFGGVETSNKAEPTASSSNASSSAADEGALEALEARMRSRRNKKVEPKVKVESAVVDAVTGKGPAPPTAQAETTFITGLMFLFGVILLEGLLIAGTGFLPEEWDAFVTDVLYPGYTPTVFSFLMGSTAYGLWKIGKLPLPFLGAPPPSQD</sequence>
<evidence type="ECO:0000256" key="2">
    <source>
        <dbReference type="SAM" id="Phobius"/>
    </source>
</evidence>
<reference evidence="3" key="1">
    <citation type="submission" date="2021-01" db="EMBL/GenBank/DDBJ databases">
        <authorList>
            <person name="Corre E."/>
            <person name="Pelletier E."/>
            <person name="Niang G."/>
            <person name="Scheremetjew M."/>
            <person name="Finn R."/>
            <person name="Kale V."/>
            <person name="Holt S."/>
            <person name="Cochrane G."/>
            <person name="Meng A."/>
            <person name="Brown T."/>
            <person name="Cohen L."/>
        </authorList>
    </citation>
    <scope>NUCLEOTIDE SEQUENCE</scope>
    <source>
        <strain evidence="3">SAG 11-49</strain>
    </source>
</reference>